<organism evidence="3 4">
    <name type="scientific">Kwoniella heveanensis BCC8398</name>
    <dbReference type="NCBI Taxonomy" id="1296120"/>
    <lineage>
        <taxon>Eukaryota</taxon>
        <taxon>Fungi</taxon>
        <taxon>Dikarya</taxon>
        <taxon>Basidiomycota</taxon>
        <taxon>Agaricomycotina</taxon>
        <taxon>Tremellomycetes</taxon>
        <taxon>Tremellales</taxon>
        <taxon>Cryptococcaceae</taxon>
        <taxon>Kwoniella</taxon>
    </lineage>
</organism>
<dbReference type="STRING" id="1296120.A0A1B9GRH5"/>
<evidence type="ECO:0000256" key="1">
    <source>
        <dbReference type="SAM" id="MobiDB-lite"/>
    </source>
</evidence>
<dbReference type="Gene3D" id="3.30.710.10">
    <property type="entry name" value="Potassium Channel Kv1.1, Chain A"/>
    <property type="match status" value="1"/>
</dbReference>
<sequence>MSVDTSASQAKERTTRSSASASDLSYLEPVINKSNRSYQFGDSNVTLISSDNIRFKVHTFHLMAASAVFRNMLSIGKNGHQGPEVRLTDKAIESSWVISLFLRTCYGHSLPHYADVEDGYLGLIAFIDKYDCKVARESLITSVNSWMGLDKFKKIPEDYKFALLRACQQGKPLFDHKEADWTAIADSFEIILSAIREKKK</sequence>
<feature type="region of interest" description="Disordered" evidence="1">
    <location>
        <begin position="1"/>
        <end position="20"/>
    </location>
</feature>
<dbReference type="EMBL" id="KI669504">
    <property type="protein sequence ID" value="OCF33664.1"/>
    <property type="molecule type" value="Genomic_DNA"/>
</dbReference>
<evidence type="ECO:0000313" key="3">
    <source>
        <dbReference type="EMBL" id="OCF33664.1"/>
    </source>
</evidence>
<name>A0A1B9GRH5_9TREE</name>
<gene>
    <name evidence="3" type="ORF">I316_04738</name>
</gene>
<proteinExistence type="predicted"/>
<evidence type="ECO:0000313" key="4">
    <source>
        <dbReference type="Proteomes" id="UP000092666"/>
    </source>
</evidence>
<dbReference type="SUPFAM" id="SSF54695">
    <property type="entry name" value="POZ domain"/>
    <property type="match status" value="1"/>
</dbReference>
<protein>
    <recommendedName>
        <fullName evidence="2">BTB domain-containing protein</fullName>
    </recommendedName>
</protein>
<reference evidence="3 4" key="1">
    <citation type="submission" date="2013-07" db="EMBL/GenBank/DDBJ databases">
        <title>The Genome Sequence of Cryptococcus heveanensis BCC8398.</title>
        <authorList>
            <consortium name="The Broad Institute Genome Sequencing Platform"/>
            <person name="Cuomo C."/>
            <person name="Litvintseva A."/>
            <person name="Chen Y."/>
            <person name="Heitman J."/>
            <person name="Sun S."/>
            <person name="Springer D."/>
            <person name="Dromer F."/>
            <person name="Young S.K."/>
            <person name="Zeng Q."/>
            <person name="Gargeya S."/>
            <person name="Fitzgerald M."/>
            <person name="Abouelleil A."/>
            <person name="Alvarado L."/>
            <person name="Berlin A.M."/>
            <person name="Chapman S.B."/>
            <person name="Dewar J."/>
            <person name="Goldberg J."/>
            <person name="Griggs A."/>
            <person name="Gujja S."/>
            <person name="Hansen M."/>
            <person name="Howarth C."/>
            <person name="Imamovic A."/>
            <person name="Larimer J."/>
            <person name="McCowan C."/>
            <person name="Murphy C."/>
            <person name="Pearson M."/>
            <person name="Priest M."/>
            <person name="Roberts A."/>
            <person name="Saif S."/>
            <person name="Shea T."/>
            <person name="Sykes S."/>
            <person name="Wortman J."/>
            <person name="Nusbaum C."/>
            <person name="Birren B."/>
        </authorList>
    </citation>
    <scope>NUCLEOTIDE SEQUENCE [LARGE SCALE GENOMIC DNA]</scope>
    <source>
        <strain evidence="3 4">BCC8398</strain>
    </source>
</reference>
<dbReference type="InterPro" id="IPR011333">
    <property type="entry name" value="SKP1/BTB/POZ_sf"/>
</dbReference>
<dbReference type="OrthoDB" id="2574774at2759"/>
<evidence type="ECO:0000259" key="2">
    <source>
        <dbReference type="Pfam" id="PF00651"/>
    </source>
</evidence>
<dbReference type="Proteomes" id="UP000092666">
    <property type="component" value="Unassembled WGS sequence"/>
</dbReference>
<reference evidence="4" key="2">
    <citation type="submission" date="2013-12" db="EMBL/GenBank/DDBJ databases">
        <title>Evolution of pathogenesis and genome organization in the Tremellales.</title>
        <authorList>
            <person name="Cuomo C."/>
            <person name="Litvintseva A."/>
            <person name="Heitman J."/>
            <person name="Chen Y."/>
            <person name="Sun S."/>
            <person name="Springer D."/>
            <person name="Dromer F."/>
            <person name="Young S."/>
            <person name="Zeng Q."/>
            <person name="Chapman S."/>
            <person name="Gujja S."/>
            <person name="Saif S."/>
            <person name="Birren B."/>
        </authorList>
    </citation>
    <scope>NUCLEOTIDE SEQUENCE [LARGE SCALE GENOMIC DNA]</scope>
    <source>
        <strain evidence="4">BCC8398</strain>
    </source>
</reference>
<dbReference type="InterPro" id="IPR000210">
    <property type="entry name" value="BTB/POZ_dom"/>
</dbReference>
<dbReference type="Pfam" id="PF00651">
    <property type="entry name" value="BTB"/>
    <property type="match status" value="1"/>
</dbReference>
<accession>A0A1B9GRH5</accession>
<dbReference type="AlphaFoldDB" id="A0A1B9GRH5"/>
<feature type="domain" description="BTB" evidence="2">
    <location>
        <begin position="43"/>
        <end position="130"/>
    </location>
</feature>
<keyword evidence="4" id="KW-1185">Reference proteome</keyword>